<dbReference type="AlphaFoldDB" id="A0A9P0DVU3"/>
<name>A0A9P0DVU3_DIABA</name>
<feature type="transmembrane region" description="Helical" evidence="6">
    <location>
        <begin position="177"/>
        <end position="198"/>
    </location>
</feature>
<evidence type="ECO:0000256" key="2">
    <source>
        <dbReference type="ARBA" id="ARBA00022692"/>
    </source>
</evidence>
<feature type="transmembrane region" description="Helical" evidence="6">
    <location>
        <begin position="467"/>
        <end position="484"/>
    </location>
</feature>
<keyword evidence="4 6" id="KW-0472">Membrane</keyword>
<dbReference type="InterPro" id="IPR036259">
    <property type="entry name" value="MFS_trans_sf"/>
</dbReference>
<evidence type="ECO:0000256" key="6">
    <source>
        <dbReference type="SAM" id="Phobius"/>
    </source>
</evidence>
<dbReference type="PANTHER" id="PTHR48021">
    <property type="match status" value="1"/>
</dbReference>
<feature type="transmembrane region" description="Helical" evidence="6">
    <location>
        <begin position="396"/>
        <end position="420"/>
    </location>
</feature>
<evidence type="ECO:0000256" key="3">
    <source>
        <dbReference type="ARBA" id="ARBA00022989"/>
    </source>
</evidence>
<feature type="transmembrane region" description="Helical" evidence="6">
    <location>
        <begin position="90"/>
        <end position="110"/>
    </location>
</feature>
<keyword evidence="2 6" id="KW-0812">Transmembrane</keyword>
<dbReference type="PROSITE" id="PS50850">
    <property type="entry name" value="MFS"/>
    <property type="match status" value="1"/>
</dbReference>
<dbReference type="InterPro" id="IPR050549">
    <property type="entry name" value="MFS_Trehalose_Transporter"/>
</dbReference>
<protein>
    <recommendedName>
        <fullName evidence="7">Major facilitator superfamily (MFS) profile domain-containing protein</fullName>
    </recommendedName>
</protein>
<dbReference type="GO" id="GO:0022857">
    <property type="term" value="F:transmembrane transporter activity"/>
    <property type="evidence" value="ECO:0007669"/>
    <property type="project" value="InterPro"/>
</dbReference>
<dbReference type="Gene3D" id="1.20.1250.20">
    <property type="entry name" value="MFS general substrate transporter like domains"/>
    <property type="match status" value="1"/>
</dbReference>
<evidence type="ECO:0000256" key="5">
    <source>
        <dbReference type="SAM" id="MobiDB-lite"/>
    </source>
</evidence>
<keyword evidence="9" id="KW-1185">Reference proteome</keyword>
<accession>A0A9P0DVU3</accession>
<dbReference type="FunFam" id="1.20.1250.20:FF:000249">
    <property type="entry name" value="facilitated trehalose transporter Tret1"/>
    <property type="match status" value="1"/>
</dbReference>
<feature type="transmembrane region" description="Helical" evidence="6">
    <location>
        <begin position="300"/>
        <end position="323"/>
    </location>
</feature>
<organism evidence="8 9">
    <name type="scientific">Diabrotica balteata</name>
    <name type="common">Banded cucumber beetle</name>
    <dbReference type="NCBI Taxonomy" id="107213"/>
    <lineage>
        <taxon>Eukaryota</taxon>
        <taxon>Metazoa</taxon>
        <taxon>Ecdysozoa</taxon>
        <taxon>Arthropoda</taxon>
        <taxon>Hexapoda</taxon>
        <taxon>Insecta</taxon>
        <taxon>Pterygota</taxon>
        <taxon>Neoptera</taxon>
        <taxon>Endopterygota</taxon>
        <taxon>Coleoptera</taxon>
        <taxon>Polyphaga</taxon>
        <taxon>Cucujiformia</taxon>
        <taxon>Chrysomeloidea</taxon>
        <taxon>Chrysomelidae</taxon>
        <taxon>Galerucinae</taxon>
        <taxon>Diabroticina</taxon>
        <taxon>Diabroticites</taxon>
        <taxon>Diabrotica</taxon>
    </lineage>
</organism>
<evidence type="ECO:0000256" key="1">
    <source>
        <dbReference type="ARBA" id="ARBA00004141"/>
    </source>
</evidence>
<feature type="transmembrane region" description="Helical" evidence="6">
    <location>
        <begin position="144"/>
        <end position="165"/>
    </location>
</feature>
<dbReference type="Pfam" id="PF00083">
    <property type="entry name" value="Sugar_tr"/>
    <property type="match status" value="1"/>
</dbReference>
<dbReference type="InterPro" id="IPR005828">
    <property type="entry name" value="MFS_sugar_transport-like"/>
</dbReference>
<feature type="region of interest" description="Disordered" evidence="5">
    <location>
        <begin position="1"/>
        <end position="29"/>
    </location>
</feature>
<dbReference type="GO" id="GO:0016020">
    <property type="term" value="C:membrane"/>
    <property type="evidence" value="ECO:0007669"/>
    <property type="project" value="UniProtKB-SubCell"/>
</dbReference>
<feature type="transmembrane region" description="Helical" evidence="6">
    <location>
        <begin position="364"/>
        <end position="384"/>
    </location>
</feature>
<dbReference type="InterPro" id="IPR020846">
    <property type="entry name" value="MFS_dom"/>
</dbReference>
<feature type="transmembrane region" description="Helical" evidence="6">
    <location>
        <begin position="122"/>
        <end position="138"/>
    </location>
</feature>
<dbReference type="PANTHER" id="PTHR48021:SF24">
    <property type="entry name" value="MAJOR FACILITATOR SUPERFAMILY (MFS) PROFILE DOMAIN-CONTAINING PROTEIN"/>
    <property type="match status" value="1"/>
</dbReference>
<feature type="domain" description="Major facilitator superfamily (MFS) profile" evidence="7">
    <location>
        <begin position="48"/>
        <end position="488"/>
    </location>
</feature>
<feature type="transmembrane region" description="Helical" evidence="6">
    <location>
        <begin position="432"/>
        <end position="455"/>
    </location>
</feature>
<evidence type="ECO:0000259" key="7">
    <source>
        <dbReference type="PROSITE" id="PS50850"/>
    </source>
</evidence>
<feature type="transmembrane region" description="Helical" evidence="6">
    <location>
        <begin position="335"/>
        <end position="357"/>
    </location>
</feature>
<keyword evidence="3 6" id="KW-1133">Transmembrane helix</keyword>
<feature type="transmembrane region" description="Helical" evidence="6">
    <location>
        <begin position="204"/>
        <end position="231"/>
    </location>
</feature>
<comment type="subcellular location">
    <subcellularLocation>
        <location evidence="1">Membrane</location>
        <topology evidence="1">Multi-pass membrane protein</topology>
    </subcellularLocation>
</comment>
<dbReference type="SUPFAM" id="SSF103473">
    <property type="entry name" value="MFS general substrate transporter"/>
    <property type="match status" value="1"/>
</dbReference>
<sequence length="521" mass="58395">MELGASVISLRHPREEDQEEEQEENLVANSKSLNVKEDSSLRCLLPQILASLAAAAFHIGNGTSMAYSAVLISQLEEDGSDFKATKSENAFMASIIILIAPFASIASGVLMDKFGRLNTIKLAIVPGVLGWVALALAPNMKIIIMGRILTGIASSWGTNPAIVYITEIAHPKLRMSLMQLSPTYVSLGMIFVYLGGMYTTWRMVAWFSNILIIVPVIFVFFIPESPMWLILKGRTKEAKKSLEWLNKKQPQPEGKNETFAEIQFKVLKKQHEEAEAKSKNKGSFKDILQEFLKPTGYKPLIIMCPLFFCQHFSGIYITMFYSITFIKEAGTDLNAYFVSALIGVVRFIMASSNVVLLKYLSRRTALISSCAGMALFMYISGQYTLWIQEDVTTAKWVPVVSLLMYVVCSVNGLMYLPFMVISELFPVKIRGVGYTIGYSMSMVFMFAALQGYYWLYDVLGGIAHLQWFFSVVCAAGLVYSYIFMPETKGKKLSEISNNFKKGWLYIGKNHDDDNISRRSTV</sequence>
<evidence type="ECO:0000313" key="8">
    <source>
        <dbReference type="EMBL" id="CAH1235431.1"/>
    </source>
</evidence>
<dbReference type="EMBL" id="OU898276">
    <property type="protein sequence ID" value="CAH1235431.1"/>
    <property type="molecule type" value="Genomic_DNA"/>
</dbReference>
<gene>
    <name evidence="8" type="ORF">DIABBA_LOCUS336</name>
</gene>
<feature type="transmembrane region" description="Helical" evidence="6">
    <location>
        <begin position="48"/>
        <end position="70"/>
    </location>
</feature>
<evidence type="ECO:0000256" key="4">
    <source>
        <dbReference type="ARBA" id="ARBA00023136"/>
    </source>
</evidence>
<proteinExistence type="predicted"/>
<dbReference type="OrthoDB" id="6612291at2759"/>
<evidence type="ECO:0000313" key="9">
    <source>
        <dbReference type="Proteomes" id="UP001153709"/>
    </source>
</evidence>
<reference evidence="8" key="1">
    <citation type="submission" date="2022-01" db="EMBL/GenBank/DDBJ databases">
        <authorList>
            <person name="King R."/>
        </authorList>
    </citation>
    <scope>NUCLEOTIDE SEQUENCE</scope>
</reference>
<dbReference type="Proteomes" id="UP001153709">
    <property type="component" value="Chromosome 1"/>
</dbReference>